<evidence type="ECO:0000313" key="1">
    <source>
        <dbReference type="EMBL" id="HBJ09416.1"/>
    </source>
</evidence>
<dbReference type="SUPFAM" id="SSF51126">
    <property type="entry name" value="Pectin lyase-like"/>
    <property type="match status" value="1"/>
</dbReference>
<dbReference type="Gene3D" id="2.160.20.10">
    <property type="entry name" value="Single-stranded right-handed beta-helix, Pectin lyase-like"/>
    <property type="match status" value="1"/>
</dbReference>
<comment type="caution">
    <text evidence="1">The sequence shown here is derived from an EMBL/GenBank/DDBJ whole genome shotgun (WGS) entry which is preliminary data.</text>
</comment>
<dbReference type="InterPro" id="IPR012334">
    <property type="entry name" value="Pectin_lyas_fold"/>
</dbReference>
<dbReference type="EMBL" id="DNWC01000139">
    <property type="protein sequence ID" value="HBJ09416.1"/>
    <property type="molecule type" value="Genomic_DNA"/>
</dbReference>
<dbReference type="InterPro" id="IPR011050">
    <property type="entry name" value="Pectin_lyase_fold/virulence"/>
</dbReference>
<dbReference type="Proteomes" id="UP000262954">
    <property type="component" value="Unassembled WGS sequence"/>
</dbReference>
<dbReference type="RefSeq" id="WP_022600813.1">
    <property type="nucleotide sequence ID" value="NZ_AP028032.1"/>
</dbReference>
<proteinExistence type="predicted"/>
<reference evidence="1 2" key="1">
    <citation type="journal article" date="2018" name="Nat. Biotechnol.">
        <title>A standardized bacterial taxonomy based on genome phylogeny substantially revises the tree of life.</title>
        <authorList>
            <person name="Parks D.H."/>
            <person name="Chuvochina M."/>
            <person name="Waite D.W."/>
            <person name="Rinke C."/>
            <person name="Skarshewski A."/>
            <person name="Chaumeil P.A."/>
            <person name="Hugenholtz P."/>
        </authorList>
    </citation>
    <scope>NUCLEOTIDE SEQUENCE [LARGE SCALE GENOMIC DNA]</scope>
    <source>
        <strain evidence="1">UBA11482</strain>
    </source>
</reference>
<name>A0A354M4H7_9BACT</name>
<dbReference type="GeneID" id="92929418"/>
<accession>A0A354M4H7</accession>
<protein>
    <recommendedName>
        <fullName evidence="3">Right-handed parallel beta-helix repeat-containing protein</fullName>
    </recommendedName>
</protein>
<dbReference type="PROSITE" id="PS51257">
    <property type="entry name" value="PROKAR_LIPOPROTEIN"/>
    <property type="match status" value="1"/>
</dbReference>
<evidence type="ECO:0000313" key="2">
    <source>
        <dbReference type="Proteomes" id="UP000262954"/>
    </source>
</evidence>
<gene>
    <name evidence="1" type="ORF">DDY73_10485</name>
</gene>
<dbReference type="AlphaFoldDB" id="A0A354M4H7"/>
<evidence type="ECO:0008006" key="3">
    <source>
        <dbReference type="Google" id="ProtNLM"/>
    </source>
</evidence>
<sequence length="471" mass="52568">MKKNIFHIVFVLFIFSFVLSGCFDESFSNDPNDRLTFSTNIVKFDTIFTQRGTATLSFKVYNHAKKSLKIESVTLADAANSGFFINVDGSKGPVIRDLEIRGKDSLYVFVEANVDPTNQNSPLLIKDSIVFVTNGIRQDVKLEAYGQDVNVLRGEVLPDGENVFTGEKPYLVYDSLVIPASSSLALSEGTTLYFHSKATLEVKGKIDARGTASRPVTFRGDRLDRMFADLPYDYLPGQWGGIRIHTDSYDNRFDHVAMRGTSTGIVIDSSDVSRTKIIFSNSVIHNSSNNLVSSTESRIEAWNCQFSNASGALMSLSGGEAKFVHCTFANYFQLMDVIKSPLLVFDRYTQTEENLPLKASFENCIIIGNNTLMQPLELLNTQIYFKTCLFRVNGSDDENFIQCIWNGDPMFVATGDNYQYDFRLASESSAAYRAGNPEFVDENTRTDLLGNPRPEGVNPDVGAYQYMTPTE</sequence>
<organism evidence="1 2">
    <name type="scientific">Coprobacter fastidiosus</name>
    <dbReference type="NCBI Taxonomy" id="1099853"/>
    <lineage>
        <taxon>Bacteria</taxon>
        <taxon>Pseudomonadati</taxon>
        <taxon>Bacteroidota</taxon>
        <taxon>Bacteroidia</taxon>
        <taxon>Bacteroidales</taxon>
        <taxon>Barnesiellaceae</taxon>
        <taxon>Coprobacter</taxon>
    </lineage>
</organism>